<dbReference type="PANTHER" id="PTHR31197:SF29">
    <property type="entry name" value="C2H2-TYPE DOMAIN-CONTAINING PROTEIN"/>
    <property type="match status" value="1"/>
</dbReference>
<name>A0A9W7H321_HIBTR</name>
<dbReference type="Proteomes" id="UP001165190">
    <property type="component" value="Unassembled WGS sequence"/>
</dbReference>
<protein>
    <submittedName>
        <fullName evidence="1">Uncharacterized protein</fullName>
    </submittedName>
</protein>
<keyword evidence="2" id="KW-1185">Reference proteome</keyword>
<organism evidence="1 2">
    <name type="scientific">Hibiscus trionum</name>
    <name type="common">Flower of an hour</name>
    <dbReference type="NCBI Taxonomy" id="183268"/>
    <lineage>
        <taxon>Eukaryota</taxon>
        <taxon>Viridiplantae</taxon>
        <taxon>Streptophyta</taxon>
        <taxon>Embryophyta</taxon>
        <taxon>Tracheophyta</taxon>
        <taxon>Spermatophyta</taxon>
        <taxon>Magnoliopsida</taxon>
        <taxon>eudicotyledons</taxon>
        <taxon>Gunneridae</taxon>
        <taxon>Pentapetalae</taxon>
        <taxon>rosids</taxon>
        <taxon>malvids</taxon>
        <taxon>Malvales</taxon>
        <taxon>Malvaceae</taxon>
        <taxon>Malvoideae</taxon>
        <taxon>Hibiscus</taxon>
    </lineage>
</organism>
<dbReference type="OrthoDB" id="1921166at2759"/>
<sequence>MSKERRFGSLSFERSRVTLYPCSSRGRNAKQCQPENSLESRFGLVENVKEWEDARCPICMEHPHNAVLLRCSSFENSCRPFMCNTSYRLSNCLEQFCKPSVSSPSTAVLQKIPLGNMTYTFSGWRNLPFCDHQNEAGSDLQPKFLCPLCRGDIYAWSVVEQSKEIFSSTSVHEFQS</sequence>
<dbReference type="InterPro" id="IPR012866">
    <property type="entry name" value="DUF1644"/>
</dbReference>
<dbReference type="AlphaFoldDB" id="A0A9W7H321"/>
<proteinExistence type="predicted"/>
<evidence type="ECO:0000313" key="1">
    <source>
        <dbReference type="EMBL" id="GMI70164.1"/>
    </source>
</evidence>
<gene>
    <name evidence="1" type="ORF">HRI_000685700</name>
</gene>
<dbReference type="EMBL" id="BSYR01000008">
    <property type="protein sequence ID" value="GMI70164.1"/>
    <property type="molecule type" value="Genomic_DNA"/>
</dbReference>
<dbReference type="PANTHER" id="PTHR31197">
    <property type="entry name" value="OS01G0612600 PROTEIN"/>
    <property type="match status" value="1"/>
</dbReference>
<accession>A0A9W7H321</accession>
<comment type="caution">
    <text evidence="1">The sequence shown here is derived from an EMBL/GenBank/DDBJ whole genome shotgun (WGS) entry which is preliminary data.</text>
</comment>
<evidence type="ECO:0000313" key="2">
    <source>
        <dbReference type="Proteomes" id="UP001165190"/>
    </source>
</evidence>
<dbReference type="Pfam" id="PF07800">
    <property type="entry name" value="DUF1644"/>
    <property type="match status" value="1"/>
</dbReference>
<reference evidence="1" key="1">
    <citation type="submission" date="2023-05" db="EMBL/GenBank/DDBJ databases">
        <title>Genome and transcriptome analyses reveal genes involved in the formation of fine ridges on petal epidermal cells in Hibiscus trionum.</title>
        <authorList>
            <person name="Koshimizu S."/>
            <person name="Masuda S."/>
            <person name="Ishii T."/>
            <person name="Shirasu K."/>
            <person name="Hoshino A."/>
            <person name="Arita M."/>
        </authorList>
    </citation>
    <scope>NUCLEOTIDE SEQUENCE</scope>
    <source>
        <strain evidence="1">Hamamatsu line</strain>
    </source>
</reference>